<organism evidence="2">
    <name type="scientific">Culex pipiens</name>
    <name type="common">House mosquito</name>
    <dbReference type="NCBI Taxonomy" id="7175"/>
    <lineage>
        <taxon>Eukaryota</taxon>
        <taxon>Metazoa</taxon>
        <taxon>Ecdysozoa</taxon>
        <taxon>Arthropoda</taxon>
        <taxon>Hexapoda</taxon>
        <taxon>Insecta</taxon>
        <taxon>Pterygota</taxon>
        <taxon>Neoptera</taxon>
        <taxon>Endopterygota</taxon>
        <taxon>Diptera</taxon>
        <taxon>Nematocera</taxon>
        <taxon>Culicoidea</taxon>
        <taxon>Culicidae</taxon>
        <taxon>Culicinae</taxon>
        <taxon>Culicini</taxon>
        <taxon>Culex</taxon>
        <taxon>Culex</taxon>
    </lineage>
</organism>
<evidence type="ECO:0000256" key="1">
    <source>
        <dbReference type="SAM" id="MobiDB-lite"/>
    </source>
</evidence>
<feature type="region of interest" description="Disordered" evidence="1">
    <location>
        <begin position="105"/>
        <end position="156"/>
    </location>
</feature>
<feature type="compositionally biased region" description="Basic and acidic residues" evidence="1">
    <location>
        <begin position="127"/>
        <end position="144"/>
    </location>
</feature>
<proteinExistence type="predicted"/>
<evidence type="ECO:0000313" key="2">
    <source>
        <dbReference type="EMBL" id="CAG6489834.1"/>
    </source>
</evidence>
<reference evidence="2" key="1">
    <citation type="submission" date="2021-05" db="EMBL/GenBank/DDBJ databases">
        <authorList>
            <person name="Alioto T."/>
            <person name="Alioto T."/>
            <person name="Gomez Garrido J."/>
        </authorList>
    </citation>
    <scope>NUCLEOTIDE SEQUENCE</scope>
</reference>
<accession>A0A8D8C8H6</accession>
<dbReference type="EMBL" id="HBUE01113509">
    <property type="protein sequence ID" value="CAG6489834.1"/>
    <property type="molecule type" value="Transcribed_RNA"/>
</dbReference>
<feature type="region of interest" description="Disordered" evidence="1">
    <location>
        <begin position="72"/>
        <end position="91"/>
    </location>
</feature>
<sequence length="181" mass="20038">MDRLPEGHGELRFQSVLRPNKEYGKVRTLRQGERHVRVLLQPEPGTAPECQPVPFEQLSGDVLQRREYPRLELPPVQEQPGGDQEVGHLAASLDSGGPLQAVLRCPGGGRDGLQKEAELRQVSAAGARHDDPHCAVRAEPKQDVARPPVPPDWRVEPLRLDGERPLHGVLQEHGPSEMVQI</sequence>
<protein>
    <submittedName>
        <fullName evidence="2">(northern house mosquito) hypothetical protein</fullName>
    </submittedName>
</protein>
<name>A0A8D8C8H6_CULPI</name>
<dbReference type="AlphaFoldDB" id="A0A8D8C8H6"/>